<dbReference type="AlphaFoldDB" id="A0A9D4W6U2"/>
<name>A0A9D4W6U2_PEA</name>
<organism evidence="2 3">
    <name type="scientific">Pisum sativum</name>
    <name type="common">Garden pea</name>
    <name type="synonym">Lathyrus oleraceus</name>
    <dbReference type="NCBI Taxonomy" id="3888"/>
    <lineage>
        <taxon>Eukaryota</taxon>
        <taxon>Viridiplantae</taxon>
        <taxon>Streptophyta</taxon>
        <taxon>Embryophyta</taxon>
        <taxon>Tracheophyta</taxon>
        <taxon>Spermatophyta</taxon>
        <taxon>Magnoliopsida</taxon>
        <taxon>eudicotyledons</taxon>
        <taxon>Gunneridae</taxon>
        <taxon>Pentapetalae</taxon>
        <taxon>rosids</taxon>
        <taxon>fabids</taxon>
        <taxon>Fabales</taxon>
        <taxon>Fabaceae</taxon>
        <taxon>Papilionoideae</taxon>
        <taxon>50 kb inversion clade</taxon>
        <taxon>NPAAA clade</taxon>
        <taxon>Hologalegina</taxon>
        <taxon>IRL clade</taxon>
        <taxon>Fabeae</taxon>
        <taxon>Lathyrus</taxon>
    </lineage>
</organism>
<gene>
    <name evidence="2" type="ORF">KIW84_062821</name>
</gene>
<keyword evidence="3" id="KW-1185">Reference proteome</keyword>
<dbReference type="Gramene" id="Psat06G0282100-T1">
    <property type="protein sequence ID" value="KAI5396735.1"/>
    <property type="gene ID" value="KIW84_062821"/>
</dbReference>
<protein>
    <submittedName>
        <fullName evidence="2">Uncharacterized protein</fullName>
    </submittedName>
</protein>
<comment type="caution">
    <text evidence="2">The sequence shown here is derived from an EMBL/GenBank/DDBJ whole genome shotgun (WGS) entry which is preliminary data.</text>
</comment>
<evidence type="ECO:0000313" key="3">
    <source>
        <dbReference type="Proteomes" id="UP001058974"/>
    </source>
</evidence>
<dbReference type="Proteomes" id="UP001058974">
    <property type="component" value="Chromosome 6"/>
</dbReference>
<dbReference type="EMBL" id="JAMSHJ010000006">
    <property type="protein sequence ID" value="KAI5396735.1"/>
    <property type="molecule type" value="Genomic_DNA"/>
</dbReference>
<feature type="compositionally biased region" description="Polar residues" evidence="1">
    <location>
        <begin position="49"/>
        <end position="58"/>
    </location>
</feature>
<evidence type="ECO:0000256" key="1">
    <source>
        <dbReference type="SAM" id="MobiDB-lite"/>
    </source>
</evidence>
<proteinExistence type="predicted"/>
<reference evidence="2 3" key="1">
    <citation type="journal article" date="2022" name="Nat. Genet.">
        <title>Improved pea reference genome and pan-genome highlight genomic features and evolutionary characteristics.</title>
        <authorList>
            <person name="Yang T."/>
            <person name="Liu R."/>
            <person name="Luo Y."/>
            <person name="Hu S."/>
            <person name="Wang D."/>
            <person name="Wang C."/>
            <person name="Pandey M.K."/>
            <person name="Ge S."/>
            <person name="Xu Q."/>
            <person name="Li N."/>
            <person name="Li G."/>
            <person name="Huang Y."/>
            <person name="Saxena R.K."/>
            <person name="Ji Y."/>
            <person name="Li M."/>
            <person name="Yan X."/>
            <person name="He Y."/>
            <person name="Liu Y."/>
            <person name="Wang X."/>
            <person name="Xiang C."/>
            <person name="Varshney R.K."/>
            <person name="Ding H."/>
            <person name="Gao S."/>
            <person name="Zong X."/>
        </authorList>
    </citation>
    <scope>NUCLEOTIDE SEQUENCE [LARGE SCALE GENOMIC DNA]</scope>
    <source>
        <strain evidence="2 3">cv. Zhongwan 6</strain>
    </source>
</reference>
<sequence>MRLRSGATTRNHERISRRHTRMAGSRRTSTSDNVNEDNIGLTNAGLMPATTTNPNASKVSSMAMSSSAQETVVVPPSTTFNLPVTSRPIMSSEYRTYVPIFSIPPFVGRDFPYRMPTSTMADVYTNPSMFSDNAATMVSPINTHLASGLKVAESLDNDVNMTKATEGLRKKFQTIEIIENLGCGINMVEVDKVVDTKGDKEATPEPDRMEVAYPKVAKSLVEFLGMCKAKKSKAMICQRCNAIFDNKAAQQVEVVQLAKWKGYWRDASKPQLVVDPHRQQGAHLNRGGNPPFIDQIQMSLRENGRNQ</sequence>
<feature type="region of interest" description="Disordered" evidence="1">
    <location>
        <begin position="1"/>
        <end position="58"/>
    </location>
</feature>
<accession>A0A9D4W6U2</accession>
<evidence type="ECO:0000313" key="2">
    <source>
        <dbReference type="EMBL" id="KAI5396735.1"/>
    </source>
</evidence>